<dbReference type="EMBL" id="AJWK01027188">
    <property type="status" value="NOT_ANNOTATED_CDS"/>
    <property type="molecule type" value="Genomic_DNA"/>
</dbReference>
<proteinExistence type="predicted"/>
<evidence type="ECO:0000313" key="3">
    <source>
        <dbReference type="Proteomes" id="UP000092461"/>
    </source>
</evidence>
<evidence type="ECO:0000256" key="1">
    <source>
        <dbReference type="SAM" id="MobiDB-lite"/>
    </source>
</evidence>
<accession>A0A1B0CT67</accession>
<sequence length="149" mass="17646">MHHIMLHYIVMKIKAKKAYKEIQGIYGTKPMSKRHFYRLYEKYKPLYMEKKKRKDCVCCEIIPKKRPPSNPERILEFYRSHPGMPVREMAEKLGISTDIIYRRIRMADGVKREQKKRVQKKNKTKNPENTNGTNGTSNETTQADVEGVE</sequence>
<feature type="region of interest" description="Disordered" evidence="1">
    <location>
        <begin position="110"/>
        <end position="149"/>
    </location>
</feature>
<dbReference type="VEuPathDB" id="VectorBase:LLOJ008066"/>
<feature type="compositionally biased region" description="Low complexity" evidence="1">
    <location>
        <begin position="127"/>
        <end position="141"/>
    </location>
</feature>
<dbReference type="EnsemblMetazoa" id="LLOJ008066-RA">
    <property type="protein sequence ID" value="LLOJ008066-PA"/>
    <property type="gene ID" value="LLOJ008066"/>
</dbReference>
<dbReference type="Proteomes" id="UP000092461">
    <property type="component" value="Unassembled WGS sequence"/>
</dbReference>
<protein>
    <submittedName>
        <fullName evidence="2">Uncharacterized protein</fullName>
    </submittedName>
</protein>
<name>A0A1B0CT67_LUTLO</name>
<evidence type="ECO:0000313" key="2">
    <source>
        <dbReference type="EnsemblMetazoa" id="LLOJ008066-PA"/>
    </source>
</evidence>
<reference evidence="2" key="1">
    <citation type="submission" date="2020-05" db="UniProtKB">
        <authorList>
            <consortium name="EnsemblMetazoa"/>
        </authorList>
    </citation>
    <scope>IDENTIFICATION</scope>
    <source>
        <strain evidence="2">Jacobina</strain>
    </source>
</reference>
<dbReference type="Gene3D" id="1.10.10.60">
    <property type="entry name" value="Homeodomain-like"/>
    <property type="match status" value="1"/>
</dbReference>
<dbReference type="AlphaFoldDB" id="A0A1B0CT67"/>
<organism evidence="2 3">
    <name type="scientific">Lutzomyia longipalpis</name>
    <name type="common">Sand fly</name>
    <dbReference type="NCBI Taxonomy" id="7200"/>
    <lineage>
        <taxon>Eukaryota</taxon>
        <taxon>Metazoa</taxon>
        <taxon>Ecdysozoa</taxon>
        <taxon>Arthropoda</taxon>
        <taxon>Hexapoda</taxon>
        <taxon>Insecta</taxon>
        <taxon>Pterygota</taxon>
        <taxon>Neoptera</taxon>
        <taxon>Endopterygota</taxon>
        <taxon>Diptera</taxon>
        <taxon>Nematocera</taxon>
        <taxon>Psychodoidea</taxon>
        <taxon>Psychodidae</taxon>
        <taxon>Lutzomyia</taxon>
        <taxon>Lutzomyia</taxon>
    </lineage>
</organism>
<feature type="compositionally biased region" description="Basic residues" evidence="1">
    <location>
        <begin position="113"/>
        <end position="124"/>
    </location>
</feature>
<dbReference type="VEuPathDB" id="VectorBase:LLONM1_010926"/>
<keyword evidence="3" id="KW-1185">Reference proteome</keyword>